<keyword evidence="7" id="KW-1185">Reference proteome</keyword>
<evidence type="ECO:0000313" key="7">
    <source>
        <dbReference type="Proteomes" id="UP000179642"/>
    </source>
</evidence>
<evidence type="ECO:0000313" key="6">
    <source>
        <dbReference type="EMBL" id="OIK03728.1"/>
    </source>
</evidence>
<dbReference type="InterPro" id="IPR020476">
    <property type="entry name" value="Nudix_hydrolase"/>
</dbReference>
<dbReference type="RefSeq" id="WP_071382444.1">
    <property type="nucleotide sequence ID" value="NZ_MLYO01000034.1"/>
</dbReference>
<dbReference type="OrthoDB" id="9764897at2"/>
<evidence type="ECO:0000256" key="4">
    <source>
        <dbReference type="RuleBase" id="RU003476"/>
    </source>
</evidence>
<dbReference type="EMBL" id="MLYO01000034">
    <property type="protein sequence ID" value="OIK03728.1"/>
    <property type="molecule type" value="Genomic_DNA"/>
</dbReference>
<dbReference type="SUPFAM" id="SSF55811">
    <property type="entry name" value="Nudix"/>
    <property type="match status" value="1"/>
</dbReference>
<dbReference type="PROSITE" id="PS51462">
    <property type="entry name" value="NUDIX"/>
    <property type="match status" value="1"/>
</dbReference>
<accession>A0A1S2QC40</accession>
<evidence type="ECO:0000256" key="3">
    <source>
        <dbReference type="ARBA" id="ARBA00022801"/>
    </source>
</evidence>
<dbReference type="GO" id="GO:0016787">
    <property type="term" value="F:hydrolase activity"/>
    <property type="evidence" value="ECO:0007669"/>
    <property type="project" value="UniProtKB-KW"/>
</dbReference>
<evidence type="ECO:0000256" key="1">
    <source>
        <dbReference type="ARBA" id="ARBA00001946"/>
    </source>
</evidence>
<comment type="cofactor">
    <cofactor evidence="1">
        <name>Mg(2+)</name>
        <dbReference type="ChEBI" id="CHEBI:18420"/>
    </cofactor>
</comment>
<keyword evidence="3 4" id="KW-0378">Hydrolase</keyword>
<dbReference type="PANTHER" id="PTHR43046:SF14">
    <property type="entry name" value="MUTT_NUDIX FAMILY PROTEIN"/>
    <property type="match status" value="1"/>
</dbReference>
<gene>
    <name evidence="6" type="ORF">BIV23_21000</name>
</gene>
<dbReference type="Gene3D" id="3.90.79.10">
    <property type="entry name" value="Nucleoside Triphosphate Pyrophosphohydrolase"/>
    <property type="match status" value="1"/>
</dbReference>
<dbReference type="AlphaFoldDB" id="A0A1S2QC40"/>
<comment type="caution">
    <text evidence="6">The sequence shown here is derived from an EMBL/GenBank/DDBJ whole genome shotgun (WGS) entry which is preliminary data.</text>
</comment>
<proteinExistence type="inferred from homology"/>
<dbReference type="Pfam" id="PF00293">
    <property type="entry name" value="NUDIX"/>
    <property type="match status" value="1"/>
</dbReference>
<feature type="domain" description="Nudix hydrolase" evidence="5">
    <location>
        <begin position="26"/>
        <end position="158"/>
    </location>
</feature>
<comment type="similarity">
    <text evidence="2 4">Belongs to the Nudix hydrolase family.</text>
</comment>
<dbReference type="PRINTS" id="PR00502">
    <property type="entry name" value="NUDIXFAMILY"/>
</dbReference>
<protein>
    <submittedName>
        <fullName evidence="6">NUDIX hydrolase</fullName>
    </submittedName>
</protein>
<dbReference type="InterPro" id="IPR000086">
    <property type="entry name" value="NUDIX_hydrolase_dom"/>
</dbReference>
<sequence length="175" mass="18709">MTARDVSVDATAGAWLPREEWVRTQPRALIGSCVLVHDSGGRVLLLRYGPDGPGAGTWWLPGGMLDHGEDPRTAAHREMYEETGVELGVVPRLIGIDHRVDVGGTGPVLDCYFHGGVLDEQTSIRLSPEHDAHTFAGLDGLDRLLPAAHAATLRALHTAAARETVVCLREGLAPA</sequence>
<dbReference type="PANTHER" id="PTHR43046">
    <property type="entry name" value="GDP-MANNOSE MANNOSYL HYDROLASE"/>
    <property type="match status" value="1"/>
</dbReference>
<evidence type="ECO:0000256" key="2">
    <source>
        <dbReference type="ARBA" id="ARBA00005582"/>
    </source>
</evidence>
<name>A0A1S2QC40_9ACTN</name>
<organism evidence="6 7">
    <name type="scientific">Streptomyces monashensis</name>
    <dbReference type="NCBI Taxonomy" id="1678012"/>
    <lineage>
        <taxon>Bacteria</taxon>
        <taxon>Bacillati</taxon>
        <taxon>Actinomycetota</taxon>
        <taxon>Actinomycetes</taxon>
        <taxon>Kitasatosporales</taxon>
        <taxon>Streptomycetaceae</taxon>
        <taxon>Streptomyces</taxon>
    </lineage>
</organism>
<dbReference type="InterPro" id="IPR020084">
    <property type="entry name" value="NUDIX_hydrolase_CS"/>
</dbReference>
<evidence type="ECO:0000259" key="5">
    <source>
        <dbReference type="PROSITE" id="PS51462"/>
    </source>
</evidence>
<dbReference type="Proteomes" id="UP000179642">
    <property type="component" value="Unassembled WGS sequence"/>
</dbReference>
<reference evidence="6 7" key="1">
    <citation type="submission" date="2016-10" db="EMBL/GenBank/DDBJ databases">
        <title>Genome sequence of Streptomyces sp. MUSC 1.</title>
        <authorList>
            <person name="Lee L.-H."/>
            <person name="Ser H.-L."/>
            <person name="Law J.W.-F."/>
        </authorList>
    </citation>
    <scope>NUCLEOTIDE SEQUENCE [LARGE SCALE GENOMIC DNA]</scope>
    <source>
        <strain evidence="6 7">MUSC 1</strain>
    </source>
</reference>
<dbReference type="PROSITE" id="PS00893">
    <property type="entry name" value="NUDIX_BOX"/>
    <property type="match status" value="1"/>
</dbReference>
<dbReference type="InterPro" id="IPR015797">
    <property type="entry name" value="NUDIX_hydrolase-like_dom_sf"/>
</dbReference>
<dbReference type="CDD" id="cd02883">
    <property type="entry name" value="NUDIX_Hydrolase"/>
    <property type="match status" value="1"/>
</dbReference>